<proteinExistence type="predicted"/>
<dbReference type="Gene3D" id="3.40.50.300">
    <property type="entry name" value="P-loop containing nucleotide triphosphate hydrolases"/>
    <property type="match status" value="1"/>
</dbReference>
<evidence type="ECO:0008006" key="2">
    <source>
        <dbReference type="Google" id="ProtNLM"/>
    </source>
</evidence>
<accession>A0A645B750</accession>
<comment type="caution">
    <text evidence="1">The sequence shown here is derived from an EMBL/GenBank/DDBJ whole genome shotgun (WGS) entry which is preliminary data.</text>
</comment>
<name>A0A645B750_9ZZZZ</name>
<dbReference type="EMBL" id="VSSQ01018241">
    <property type="protein sequence ID" value="MPM61255.1"/>
    <property type="molecule type" value="Genomic_DNA"/>
</dbReference>
<protein>
    <recommendedName>
        <fullName evidence="2">NTPase</fullName>
    </recommendedName>
</protein>
<sequence>MTPVLRIVTGAVNAGKTSRMKELYCQTPSADGFLSEKVFSGGVFLGYRLVRLRSGEGRLLALTKDAFCGQYREACRLGPFIFSQEAFDFVVQGLLSIYWDDTVTAIFLDEAGPLELSGLGFARILPILLHSGKEIYLTVRRACLEQFLIEFDIGEYELISVPDL</sequence>
<dbReference type="Pfam" id="PF03266">
    <property type="entry name" value="NTPase_1"/>
    <property type="match status" value="1"/>
</dbReference>
<evidence type="ECO:0000313" key="1">
    <source>
        <dbReference type="EMBL" id="MPM61255.1"/>
    </source>
</evidence>
<dbReference type="InterPro" id="IPR027417">
    <property type="entry name" value="P-loop_NTPase"/>
</dbReference>
<organism evidence="1">
    <name type="scientific">bioreactor metagenome</name>
    <dbReference type="NCBI Taxonomy" id="1076179"/>
    <lineage>
        <taxon>unclassified sequences</taxon>
        <taxon>metagenomes</taxon>
        <taxon>ecological metagenomes</taxon>
    </lineage>
</organism>
<dbReference type="AlphaFoldDB" id="A0A645B750"/>
<dbReference type="InterPro" id="IPR004948">
    <property type="entry name" value="Nuc-triphosphatase_THEP1"/>
</dbReference>
<reference evidence="1" key="1">
    <citation type="submission" date="2019-08" db="EMBL/GenBank/DDBJ databases">
        <authorList>
            <person name="Kucharzyk K."/>
            <person name="Murdoch R.W."/>
            <person name="Higgins S."/>
            <person name="Loffler F."/>
        </authorList>
    </citation>
    <scope>NUCLEOTIDE SEQUENCE</scope>
</reference>
<dbReference type="GO" id="GO:0017111">
    <property type="term" value="F:ribonucleoside triphosphate phosphatase activity"/>
    <property type="evidence" value="ECO:0007669"/>
    <property type="project" value="InterPro"/>
</dbReference>
<gene>
    <name evidence="1" type="ORF">SDC9_108113</name>
</gene>